<dbReference type="Pfam" id="PF10512">
    <property type="entry name" value="Borealin"/>
    <property type="match status" value="1"/>
</dbReference>
<feature type="domain" description="Borealin C-terminal" evidence="2">
    <location>
        <begin position="197"/>
        <end position="249"/>
    </location>
</feature>
<keyword evidence="4" id="KW-1185">Reference proteome</keyword>
<evidence type="ECO:0000259" key="2">
    <source>
        <dbReference type="Pfam" id="PF10512"/>
    </source>
</evidence>
<dbReference type="STRING" id="3476.A0A2P5AAQ4"/>
<keyword evidence="3" id="KW-0131">Cell cycle</keyword>
<proteinExistence type="predicted"/>
<keyword evidence="3" id="KW-0132">Cell division</keyword>
<evidence type="ECO:0000313" key="3">
    <source>
        <dbReference type="EMBL" id="PON33584.1"/>
    </source>
</evidence>
<reference evidence="4" key="1">
    <citation type="submission" date="2016-06" db="EMBL/GenBank/DDBJ databases">
        <title>Parallel loss of symbiosis genes in relatives of nitrogen-fixing non-legume Parasponia.</title>
        <authorList>
            <person name="Van Velzen R."/>
            <person name="Holmer R."/>
            <person name="Bu F."/>
            <person name="Rutten L."/>
            <person name="Van Zeijl A."/>
            <person name="Liu W."/>
            <person name="Santuari L."/>
            <person name="Cao Q."/>
            <person name="Sharma T."/>
            <person name="Shen D."/>
            <person name="Roswanjaya Y."/>
            <person name="Wardhani T."/>
            <person name="Kalhor M.S."/>
            <person name="Jansen J."/>
            <person name="Van den Hoogen J."/>
            <person name="Gungor B."/>
            <person name="Hartog M."/>
            <person name="Hontelez J."/>
            <person name="Verver J."/>
            <person name="Yang W.-C."/>
            <person name="Schijlen E."/>
            <person name="Repin R."/>
            <person name="Schilthuizen M."/>
            <person name="Schranz E."/>
            <person name="Heidstra R."/>
            <person name="Miyata K."/>
            <person name="Fedorova E."/>
            <person name="Kohlen W."/>
            <person name="Bisseling T."/>
            <person name="Smit S."/>
            <person name="Geurts R."/>
        </authorList>
    </citation>
    <scope>NUCLEOTIDE SEQUENCE [LARGE SCALE GENOMIC DNA]</scope>
    <source>
        <strain evidence="4">cv. WU1-14</strain>
    </source>
</reference>
<evidence type="ECO:0000256" key="1">
    <source>
        <dbReference type="SAM" id="MobiDB-lite"/>
    </source>
</evidence>
<dbReference type="AlphaFoldDB" id="A0A2P5AAQ4"/>
<dbReference type="Proteomes" id="UP000237105">
    <property type="component" value="Unassembled WGS sequence"/>
</dbReference>
<organism evidence="3 4">
    <name type="scientific">Parasponia andersonii</name>
    <name type="common">Sponia andersonii</name>
    <dbReference type="NCBI Taxonomy" id="3476"/>
    <lineage>
        <taxon>Eukaryota</taxon>
        <taxon>Viridiplantae</taxon>
        <taxon>Streptophyta</taxon>
        <taxon>Embryophyta</taxon>
        <taxon>Tracheophyta</taxon>
        <taxon>Spermatophyta</taxon>
        <taxon>Magnoliopsida</taxon>
        <taxon>eudicotyledons</taxon>
        <taxon>Gunneridae</taxon>
        <taxon>Pentapetalae</taxon>
        <taxon>rosids</taxon>
        <taxon>fabids</taxon>
        <taxon>Rosales</taxon>
        <taxon>Cannabaceae</taxon>
        <taxon>Parasponia</taxon>
    </lineage>
</organism>
<feature type="compositionally biased region" description="Basic residues" evidence="1">
    <location>
        <begin position="1"/>
        <end position="10"/>
    </location>
</feature>
<sequence length="279" mass="31400">MGRRRVKKTTAKQAPSSGDLNEVQVKESEQEKQGAQFTDPDVERQTAAIRAIRDVEIEHLLTDLRLLRSYFNKEQLQTPVLQYFAANFPNLSVVRNGENRQAEVQWKTEADNVSEDNRRELHASLLRRLSMAYSDYSAAIPSLGGFDFSSKAVKTSLFSTNDLQIRDFVLEEPSETQMLGMQDAFRTPGMSGQRLSTGMTPKTLRLPKPGEMLLSVRGSPLGVYKEDNMEAIHDTIVVNGELIKLGMPKRICFKEESIFSLLDIVAFICIPDLNIMGLI</sequence>
<accession>A0A2P5AAQ4</accession>
<dbReference type="EMBL" id="JXTB01000717">
    <property type="protein sequence ID" value="PON33584.1"/>
    <property type="molecule type" value="Genomic_DNA"/>
</dbReference>
<evidence type="ECO:0000313" key="4">
    <source>
        <dbReference type="Proteomes" id="UP000237105"/>
    </source>
</evidence>
<dbReference type="PANTHER" id="PTHR37248">
    <property type="entry name" value="TRANSLATION INITIATION FACTOR"/>
    <property type="match status" value="1"/>
</dbReference>
<gene>
    <name evidence="3" type="ORF">PanWU01x14_351530</name>
</gene>
<comment type="caution">
    <text evidence="3">The sequence shown here is derived from an EMBL/GenBank/DDBJ whole genome shotgun (WGS) entry which is preliminary data.</text>
</comment>
<protein>
    <submittedName>
        <fullName evidence="3">Cell division protein</fullName>
    </submittedName>
</protein>
<name>A0A2P5AAQ4_PARAD</name>
<dbReference type="OrthoDB" id="1920481at2759"/>
<dbReference type="InterPro" id="IPR046466">
    <property type="entry name" value="Borealin_C"/>
</dbReference>
<dbReference type="PANTHER" id="PTHR37248:SF1">
    <property type="entry name" value="TRANSLATION INITIATION FACTOR"/>
    <property type="match status" value="1"/>
</dbReference>
<dbReference type="GO" id="GO:0051301">
    <property type="term" value="P:cell division"/>
    <property type="evidence" value="ECO:0007669"/>
    <property type="project" value="UniProtKB-KW"/>
</dbReference>
<feature type="region of interest" description="Disordered" evidence="1">
    <location>
        <begin position="1"/>
        <end position="39"/>
    </location>
</feature>